<protein>
    <submittedName>
        <fullName evidence="2">Uncharacterized protein</fullName>
    </submittedName>
</protein>
<dbReference type="RefSeq" id="XP_059603253.1">
    <property type="nucleotide sequence ID" value="XM_059749803.1"/>
</dbReference>
<accession>A0AAJ8BUL8</accession>
<proteinExistence type="predicted"/>
<organism evidence="2">
    <name type="scientific">Aspergillus niger</name>
    <dbReference type="NCBI Taxonomy" id="5061"/>
    <lineage>
        <taxon>Eukaryota</taxon>
        <taxon>Fungi</taxon>
        <taxon>Dikarya</taxon>
        <taxon>Ascomycota</taxon>
        <taxon>Pezizomycotina</taxon>
        <taxon>Eurotiomycetes</taxon>
        <taxon>Eurotiomycetidae</taxon>
        <taxon>Eurotiales</taxon>
        <taxon>Aspergillaceae</taxon>
        <taxon>Aspergillus</taxon>
        <taxon>Aspergillus subgen. Circumdati</taxon>
    </lineage>
</organism>
<evidence type="ECO:0000313" key="2">
    <source>
        <dbReference type="RefSeq" id="XP_059603253.1"/>
    </source>
</evidence>
<feature type="compositionally biased region" description="Basic and acidic residues" evidence="1">
    <location>
        <begin position="112"/>
        <end position="125"/>
    </location>
</feature>
<dbReference type="VEuPathDB" id="FungiDB:An01g08140"/>
<reference evidence="2" key="2">
    <citation type="submission" date="2025-08" db="UniProtKB">
        <authorList>
            <consortium name="RefSeq"/>
        </authorList>
    </citation>
    <scope>IDENTIFICATION</scope>
</reference>
<gene>
    <name evidence="2" type="ORF">An01g08140</name>
</gene>
<evidence type="ECO:0000256" key="1">
    <source>
        <dbReference type="SAM" id="MobiDB-lite"/>
    </source>
</evidence>
<dbReference type="AlphaFoldDB" id="A0AAJ8BUL8"/>
<feature type="compositionally biased region" description="Basic residues" evidence="1">
    <location>
        <begin position="101"/>
        <end position="111"/>
    </location>
</feature>
<dbReference type="KEGG" id="ang:An01g08140"/>
<name>A0AAJ8BUL8_ASPNG</name>
<sequence>MRGQKGERANVGFELGTGVDKGVERAIGKGSGACFHSGMRLQRYGDELRLMCKPGGPAEGRKVIRGSKQNSRPTAGEVRKLRHKPSRRGSGSGFTGSSKSKSQKKKKRRRGKEIDEAKGKSEGKGVDGQPADTQRRAKRLVWRPTSS</sequence>
<reference evidence="2" key="1">
    <citation type="submission" date="2025-02" db="EMBL/GenBank/DDBJ databases">
        <authorList>
            <consortium name="NCBI Genome Project"/>
        </authorList>
    </citation>
    <scope>NUCLEOTIDE SEQUENCE</scope>
</reference>
<feature type="region of interest" description="Disordered" evidence="1">
    <location>
        <begin position="52"/>
        <end position="147"/>
    </location>
</feature>
<dbReference type="GeneID" id="84590020"/>